<keyword evidence="1" id="KW-0812">Transmembrane</keyword>
<reference evidence="2 3" key="1">
    <citation type="journal article" date="2012" name="J. Bacteriol.">
        <title>Genome of Bacillus macauensis ZFHKF-1, a Long-Chain-Forming Bacterium.</title>
        <authorList>
            <person name="Cai L."/>
            <person name="Zhang T."/>
        </authorList>
    </citation>
    <scope>NUCLEOTIDE SEQUENCE [LARGE SCALE GENOMIC DNA]</scope>
    <source>
        <strain evidence="2 3">ZFHKF-1</strain>
    </source>
</reference>
<feature type="transmembrane region" description="Helical" evidence="1">
    <location>
        <begin position="60"/>
        <end position="80"/>
    </location>
</feature>
<dbReference type="STRING" id="1196324.A374_06981"/>
<feature type="transmembrane region" description="Helical" evidence="1">
    <location>
        <begin position="29"/>
        <end position="48"/>
    </location>
</feature>
<keyword evidence="1" id="KW-1133">Transmembrane helix</keyword>
<evidence type="ECO:0000313" key="2">
    <source>
        <dbReference type="EMBL" id="EIT86044.1"/>
    </source>
</evidence>
<sequence>MIKNTFLLAVLALQIIFLVVWISDLNEYFTFYSFIAFLLVVVAGGYLAGFLRFNKSSKILTIPVLFISIMLSPVLVFVGTCGP</sequence>
<evidence type="ECO:0000313" key="3">
    <source>
        <dbReference type="Proteomes" id="UP000004080"/>
    </source>
</evidence>
<organism evidence="2 3">
    <name type="scientific">Fictibacillus macauensis ZFHKF-1</name>
    <dbReference type="NCBI Taxonomy" id="1196324"/>
    <lineage>
        <taxon>Bacteria</taxon>
        <taxon>Bacillati</taxon>
        <taxon>Bacillota</taxon>
        <taxon>Bacilli</taxon>
        <taxon>Bacillales</taxon>
        <taxon>Fictibacillaceae</taxon>
        <taxon>Fictibacillus</taxon>
    </lineage>
</organism>
<protein>
    <submittedName>
        <fullName evidence="2">Uncharacterized protein</fullName>
    </submittedName>
</protein>
<accession>I8AKG1</accession>
<feature type="transmembrane region" description="Helical" evidence="1">
    <location>
        <begin position="5"/>
        <end position="23"/>
    </location>
</feature>
<proteinExistence type="predicted"/>
<comment type="caution">
    <text evidence="2">The sequence shown here is derived from an EMBL/GenBank/DDBJ whole genome shotgun (WGS) entry which is preliminary data.</text>
</comment>
<dbReference type="PATRIC" id="fig|1196324.3.peg.1428"/>
<dbReference type="Proteomes" id="UP000004080">
    <property type="component" value="Unassembled WGS sequence"/>
</dbReference>
<keyword evidence="3" id="KW-1185">Reference proteome</keyword>
<gene>
    <name evidence="2" type="ORF">A374_06981</name>
</gene>
<dbReference type="AlphaFoldDB" id="I8AKG1"/>
<keyword evidence="1" id="KW-0472">Membrane</keyword>
<evidence type="ECO:0000256" key="1">
    <source>
        <dbReference type="SAM" id="Phobius"/>
    </source>
</evidence>
<dbReference type="RefSeq" id="WP_007201493.1">
    <property type="nucleotide sequence ID" value="NZ_AKKV01000023.1"/>
</dbReference>
<name>I8AKG1_9BACL</name>
<dbReference type="EMBL" id="AKKV01000023">
    <property type="protein sequence ID" value="EIT86044.1"/>
    <property type="molecule type" value="Genomic_DNA"/>
</dbReference>